<dbReference type="Pfam" id="PF04408">
    <property type="entry name" value="WHD_HA2"/>
    <property type="match status" value="1"/>
</dbReference>
<dbReference type="Gene3D" id="3.40.50.300">
    <property type="entry name" value="P-loop containing nucleotide triphosphate hydrolases"/>
    <property type="match status" value="2"/>
</dbReference>
<evidence type="ECO:0000256" key="12">
    <source>
        <dbReference type="SAM" id="Phobius"/>
    </source>
</evidence>
<dbReference type="CDD" id="cd19855">
    <property type="entry name" value="DSRM_DHX9_rpt2"/>
    <property type="match status" value="1"/>
</dbReference>
<evidence type="ECO:0000313" key="16">
    <source>
        <dbReference type="Proteomes" id="UP000050792"/>
    </source>
</evidence>
<keyword evidence="6" id="KW-0378">Hydrolase</keyword>
<keyword evidence="10" id="KW-0694">RNA-binding</keyword>
<protein>
    <recommendedName>
        <fullName evidence="3">RNA helicase</fullName>
        <ecNumber evidence="3">3.6.4.13</ecNumber>
    </recommendedName>
</protein>
<dbReference type="GO" id="GO:0016887">
    <property type="term" value="F:ATP hydrolysis activity"/>
    <property type="evidence" value="ECO:0007669"/>
    <property type="project" value="TreeGrafter"/>
</dbReference>
<dbReference type="InterPro" id="IPR014001">
    <property type="entry name" value="Helicase_ATP-bd"/>
</dbReference>
<dbReference type="InterPro" id="IPR002464">
    <property type="entry name" value="DNA/RNA_helicase_DEAH_CS"/>
</dbReference>
<evidence type="ECO:0000256" key="3">
    <source>
        <dbReference type="ARBA" id="ARBA00012552"/>
    </source>
</evidence>
<name>A0AA85F9Y2_9TREM</name>
<evidence type="ECO:0000313" key="17">
    <source>
        <dbReference type="WBParaSite" id="SRDH1_39390.1"/>
    </source>
</evidence>
<dbReference type="GO" id="GO:1990904">
    <property type="term" value="C:ribonucleoprotein complex"/>
    <property type="evidence" value="ECO:0007669"/>
    <property type="project" value="TreeGrafter"/>
</dbReference>
<dbReference type="PROSITE" id="PS50137">
    <property type="entry name" value="DS_RBD"/>
    <property type="match status" value="2"/>
</dbReference>
<dbReference type="GO" id="GO:0005730">
    <property type="term" value="C:nucleolus"/>
    <property type="evidence" value="ECO:0007669"/>
    <property type="project" value="TreeGrafter"/>
</dbReference>
<reference evidence="17" key="2">
    <citation type="submission" date="2023-11" db="UniProtKB">
        <authorList>
            <consortium name="WormBaseParasite"/>
        </authorList>
    </citation>
    <scope>IDENTIFICATION</scope>
</reference>
<dbReference type="SMART" id="SM00847">
    <property type="entry name" value="HA2"/>
    <property type="match status" value="1"/>
</dbReference>
<dbReference type="SMART" id="SM00490">
    <property type="entry name" value="HELICc"/>
    <property type="match status" value="1"/>
</dbReference>
<dbReference type="GO" id="GO:0003724">
    <property type="term" value="F:RNA helicase activity"/>
    <property type="evidence" value="ECO:0007669"/>
    <property type="project" value="UniProtKB-EC"/>
</dbReference>
<evidence type="ECO:0000256" key="8">
    <source>
        <dbReference type="ARBA" id="ARBA00022840"/>
    </source>
</evidence>
<dbReference type="Pfam" id="PF00270">
    <property type="entry name" value="DEAD"/>
    <property type="match status" value="1"/>
</dbReference>
<dbReference type="GO" id="GO:0050684">
    <property type="term" value="P:regulation of mRNA processing"/>
    <property type="evidence" value="ECO:0007669"/>
    <property type="project" value="TreeGrafter"/>
</dbReference>
<keyword evidence="4" id="KW-0677">Repeat</keyword>
<dbReference type="InterPro" id="IPR044446">
    <property type="entry name" value="DHX9_DSRM_2"/>
</dbReference>
<dbReference type="PANTHER" id="PTHR18934">
    <property type="entry name" value="ATP-DEPENDENT RNA HELICASE"/>
    <property type="match status" value="1"/>
</dbReference>
<dbReference type="SUPFAM" id="SSF52540">
    <property type="entry name" value="P-loop containing nucleoside triphosphate hydrolases"/>
    <property type="match status" value="1"/>
</dbReference>
<feature type="transmembrane region" description="Helical" evidence="12">
    <location>
        <begin position="639"/>
        <end position="661"/>
    </location>
</feature>
<dbReference type="EC" id="3.6.4.13" evidence="3"/>
<evidence type="ECO:0000256" key="9">
    <source>
        <dbReference type="ARBA" id="ARBA00023242"/>
    </source>
</evidence>
<dbReference type="InterPro" id="IPR011545">
    <property type="entry name" value="DEAD/DEAH_box_helicase_dom"/>
</dbReference>
<dbReference type="InterPro" id="IPR007502">
    <property type="entry name" value="Helicase-assoc_dom"/>
</dbReference>
<evidence type="ECO:0000259" key="14">
    <source>
        <dbReference type="PROSITE" id="PS51192"/>
    </source>
</evidence>
<evidence type="ECO:0000259" key="15">
    <source>
        <dbReference type="PROSITE" id="PS51194"/>
    </source>
</evidence>
<proteinExistence type="inferred from homology"/>
<evidence type="ECO:0000259" key="13">
    <source>
        <dbReference type="PROSITE" id="PS50137"/>
    </source>
</evidence>
<comment type="similarity">
    <text evidence="2">Belongs to the DEAD box helicase family. DEAH subfamily.</text>
</comment>
<dbReference type="Pfam" id="PF00035">
    <property type="entry name" value="dsrm"/>
    <property type="match status" value="2"/>
</dbReference>
<dbReference type="PROSITE" id="PS00690">
    <property type="entry name" value="DEAH_ATP_HELICASE"/>
    <property type="match status" value="1"/>
</dbReference>
<evidence type="ECO:0000256" key="1">
    <source>
        <dbReference type="ARBA" id="ARBA00004123"/>
    </source>
</evidence>
<organism evidence="16 17">
    <name type="scientific">Schistosoma rodhaini</name>
    <dbReference type="NCBI Taxonomy" id="6188"/>
    <lineage>
        <taxon>Eukaryota</taxon>
        <taxon>Metazoa</taxon>
        <taxon>Spiralia</taxon>
        <taxon>Lophotrochozoa</taxon>
        <taxon>Platyhelminthes</taxon>
        <taxon>Trematoda</taxon>
        <taxon>Digenea</taxon>
        <taxon>Strigeidida</taxon>
        <taxon>Schistosomatoidea</taxon>
        <taxon>Schistosomatidae</taxon>
        <taxon>Schistosoma</taxon>
    </lineage>
</organism>
<dbReference type="SMART" id="SM00358">
    <property type="entry name" value="DSRM"/>
    <property type="match status" value="2"/>
</dbReference>
<dbReference type="PROSITE" id="PS51192">
    <property type="entry name" value="HELICASE_ATP_BIND_1"/>
    <property type="match status" value="1"/>
</dbReference>
<sequence length="1304" mass="146927">MKICFSFFRSQQLSSMCDPEGIKSFLYTFLQTKKRIAPEYTFIEKPVGRNKVRFLCEARADGFNYVGIGNSTTKKEAQTNAARDFVNYLVREGEIPASSVPAIQPGNVIYSEPASTSTSENFGQSLQQQGNSLGSGGSYISSIYDQKKLEEAEEVDLTSDLHGGWSMENAKARLNEYLQATRQQVGQVKYTSVGPDHSRSYIAEMTVLAKNLRKTLYAREAGSNKQLASRACCLSLVRQLFHAGELEAYTGEKRKKKHSEVAVHDVNLNSKVEENLTDVLENLGLPVNLKPTNLPPDQAYNMITNYNLVDFGDAPKQQPQLVAWCPPFPNWNPWTACNIDEGPEATQPLSHISANLADERLRRLDSDPQLRSLMDERAQLPVNPYRVSILETVRRNKVTIIRGETGCGKTTQIPQFILDSYLESGIGAECSILVTQPRRISAISLAERIAYERGETVGTSVGYCVRFETVYPRPYGSILFCTVGTMARKMEGGLRGVSHVIVDEIHERDVNTDFMLILLREMVRANRNLRLVLMSATIDITMFSEYFGDCTVLDIEGRTHPVEYYFLEDCIKMVNFVPPPVDEKKRKRRQELESVTDNAEENCNLKCDPVYGEAVVRSMGEITEKEVPFELVGALLDKIIGMNIPGAVLIFLPGWNIISLLRKYLQSHSRYGSPNYVILPLHSQIPREDQRLVFRSTPSGVRKIVLATNIAESSITINDVVFVIDFCLSRTKLFTARNNLTSYSTSWSSKTNLEQRRGRAGRVRPGFAFHLCSRARFDRLEQHATPEILRTPLHELALLIKLLRLGSVRDFLMKALQPPPLDAVIEAEHTLKEMKALDKNDELTPLGFILARLPIEPRLGKMLIFACVFNLGGAAAVLTSTASLGCDPFLLPPDHRRLTNQQRSFAAGYSSDHLAGLNVFQEWTTERTRRGDESADLFCDQHGFNSSALRVIDDAANQLRAILINLGFPEESLSDAPVNFNLKHNIDCDILSTLLVSGLYPNICFHSDKRKLLTTEGTLALIHKSSVNCMKDIKFNYPFFVFDEKIRTQAVSCKGLTMVHPIQLMLFGCRSAIWRSDDSSDIGIVVIDDWIPFRMNFMTAARIFAFRPALEALLVRTCLRPEAVADLREEDQRVINVLRQLCSPEALKQNVGFDEANNFDSPPRKRFATSSNYPLLSGRSHRNKGCENLYSEKQGFGRYTNCPNRSTDSEQVHDIQCGLWQDPYPQFSNQRYDQVPVNRFSGNYMGGRSFGPNGAGNNFNGSSWNSYGAPNFGGYPYQQQQFTNDRFMQPNQRPSTRPHWGVRY</sequence>
<feature type="transmembrane region" description="Helical" evidence="12">
    <location>
        <begin position="862"/>
        <end position="884"/>
    </location>
</feature>
<feature type="domain" description="DRBM" evidence="13">
    <location>
        <begin position="169"/>
        <end position="242"/>
    </location>
</feature>
<dbReference type="Gene3D" id="1.20.120.1080">
    <property type="match status" value="1"/>
</dbReference>
<dbReference type="CDD" id="cd19854">
    <property type="entry name" value="DSRM_DHX9_rpt1"/>
    <property type="match status" value="1"/>
</dbReference>
<keyword evidence="9" id="KW-0539">Nucleus</keyword>
<dbReference type="GO" id="GO:0045944">
    <property type="term" value="P:positive regulation of transcription by RNA polymerase II"/>
    <property type="evidence" value="ECO:0007669"/>
    <property type="project" value="TreeGrafter"/>
</dbReference>
<dbReference type="Pfam" id="PF00271">
    <property type="entry name" value="Helicase_C"/>
    <property type="match status" value="1"/>
</dbReference>
<evidence type="ECO:0000256" key="5">
    <source>
        <dbReference type="ARBA" id="ARBA00022741"/>
    </source>
</evidence>
<evidence type="ECO:0000256" key="7">
    <source>
        <dbReference type="ARBA" id="ARBA00022806"/>
    </source>
</evidence>
<dbReference type="InterPro" id="IPR011709">
    <property type="entry name" value="DEAD-box_helicase_OB_fold"/>
</dbReference>
<dbReference type="GO" id="GO:0043138">
    <property type="term" value="F:3'-5' DNA helicase activity"/>
    <property type="evidence" value="ECO:0007669"/>
    <property type="project" value="TreeGrafter"/>
</dbReference>
<evidence type="ECO:0000256" key="2">
    <source>
        <dbReference type="ARBA" id="ARBA00008792"/>
    </source>
</evidence>
<reference evidence="16" key="1">
    <citation type="submission" date="2022-06" db="EMBL/GenBank/DDBJ databases">
        <authorList>
            <person name="Berger JAMES D."/>
            <person name="Berger JAMES D."/>
        </authorList>
    </citation>
    <scope>NUCLEOTIDE SEQUENCE [LARGE SCALE GENOMIC DNA]</scope>
</reference>
<comment type="subcellular location">
    <subcellularLocation>
        <location evidence="1">Nucleus</location>
    </subcellularLocation>
</comment>
<dbReference type="InterPro" id="IPR027417">
    <property type="entry name" value="P-loop_NTPase"/>
</dbReference>
<dbReference type="SMART" id="SM00487">
    <property type="entry name" value="DEXDc"/>
    <property type="match status" value="1"/>
</dbReference>
<dbReference type="WBParaSite" id="SRDH1_39390.1">
    <property type="protein sequence ID" value="SRDH1_39390.1"/>
    <property type="gene ID" value="SRDH1_39390"/>
</dbReference>
<evidence type="ECO:0000256" key="6">
    <source>
        <dbReference type="ARBA" id="ARBA00022801"/>
    </source>
</evidence>
<evidence type="ECO:0000256" key="10">
    <source>
        <dbReference type="PROSITE-ProRule" id="PRU00266"/>
    </source>
</evidence>
<dbReference type="GO" id="GO:0003725">
    <property type="term" value="F:double-stranded RNA binding"/>
    <property type="evidence" value="ECO:0007669"/>
    <property type="project" value="InterPro"/>
</dbReference>
<dbReference type="CDD" id="cd18791">
    <property type="entry name" value="SF2_C_RHA"/>
    <property type="match status" value="1"/>
</dbReference>
<feature type="compositionally biased region" description="Polar residues" evidence="11">
    <location>
        <begin position="1284"/>
        <end position="1295"/>
    </location>
</feature>
<keyword evidence="12" id="KW-1133">Transmembrane helix</keyword>
<keyword evidence="8" id="KW-0067">ATP-binding</keyword>
<dbReference type="InterPro" id="IPR048333">
    <property type="entry name" value="HA2_WH"/>
</dbReference>
<dbReference type="PROSITE" id="PS51194">
    <property type="entry name" value="HELICASE_CTER"/>
    <property type="match status" value="1"/>
</dbReference>
<feature type="domain" description="Helicase C-terminal" evidence="15">
    <location>
        <begin position="634"/>
        <end position="804"/>
    </location>
</feature>
<feature type="domain" description="DRBM" evidence="13">
    <location>
        <begin position="21"/>
        <end position="91"/>
    </location>
</feature>
<feature type="region of interest" description="Disordered" evidence="11">
    <location>
        <begin position="1284"/>
        <end position="1304"/>
    </location>
</feature>
<feature type="domain" description="Helicase ATP-binding" evidence="14">
    <location>
        <begin position="390"/>
        <end position="556"/>
    </location>
</feature>
<keyword evidence="16" id="KW-1185">Reference proteome</keyword>
<keyword evidence="5" id="KW-0547">Nucleotide-binding</keyword>
<evidence type="ECO:0000256" key="11">
    <source>
        <dbReference type="SAM" id="MobiDB-lite"/>
    </source>
</evidence>
<dbReference type="GO" id="GO:0005524">
    <property type="term" value="F:ATP binding"/>
    <property type="evidence" value="ECO:0007669"/>
    <property type="project" value="UniProtKB-KW"/>
</dbReference>
<dbReference type="Gene3D" id="3.30.160.20">
    <property type="match status" value="2"/>
</dbReference>
<dbReference type="FunFam" id="3.40.50.300:FF:000284">
    <property type="entry name" value="probable ATP-dependent RNA helicase YTHDC2"/>
    <property type="match status" value="1"/>
</dbReference>
<keyword evidence="12" id="KW-0812">Transmembrane</keyword>
<dbReference type="InterPro" id="IPR014720">
    <property type="entry name" value="dsRBD_dom"/>
</dbReference>
<accession>A0AA85F9Y2</accession>
<keyword evidence="12" id="KW-0472">Membrane</keyword>
<keyword evidence="7" id="KW-0347">Helicase</keyword>
<dbReference type="PANTHER" id="PTHR18934:SF119">
    <property type="entry name" value="ATP-DEPENDENT RNA HELICASE A"/>
    <property type="match status" value="1"/>
</dbReference>
<dbReference type="Pfam" id="PF07717">
    <property type="entry name" value="OB_NTP_bind"/>
    <property type="match status" value="1"/>
</dbReference>
<dbReference type="FunFam" id="3.30.160.20:FF:000028">
    <property type="entry name" value="ATP-dependent RNA helicase A"/>
    <property type="match status" value="1"/>
</dbReference>
<dbReference type="InterPro" id="IPR001650">
    <property type="entry name" value="Helicase_C-like"/>
</dbReference>
<dbReference type="InterPro" id="IPR044445">
    <property type="entry name" value="DHX9_DSRM_1"/>
</dbReference>
<dbReference type="Proteomes" id="UP000050792">
    <property type="component" value="Unassembled WGS sequence"/>
</dbReference>
<dbReference type="SUPFAM" id="SSF54768">
    <property type="entry name" value="dsRNA-binding domain-like"/>
    <property type="match status" value="2"/>
</dbReference>
<evidence type="ECO:0000256" key="4">
    <source>
        <dbReference type="ARBA" id="ARBA00022737"/>
    </source>
</evidence>